<evidence type="ECO:0000313" key="4">
    <source>
        <dbReference type="Proteomes" id="UP000789390"/>
    </source>
</evidence>
<accession>A0A8J2RIH0</accession>
<evidence type="ECO:0000256" key="1">
    <source>
        <dbReference type="SAM" id="MobiDB-lite"/>
    </source>
</evidence>
<gene>
    <name evidence="3" type="ORF">DGAL_LOCUS2471</name>
</gene>
<keyword evidence="2" id="KW-0472">Membrane</keyword>
<keyword evidence="4" id="KW-1185">Reference proteome</keyword>
<evidence type="ECO:0000256" key="2">
    <source>
        <dbReference type="SAM" id="Phobius"/>
    </source>
</evidence>
<feature type="region of interest" description="Disordered" evidence="1">
    <location>
        <begin position="131"/>
        <end position="158"/>
    </location>
</feature>
<dbReference type="Proteomes" id="UP000789390">
    <property type="component" value="Unassembled WGS sequence"/>
</dbReference>
<keyword evidence="2" id="KW-1133">Transmembrane helix</keyword>
<proteinExistence type="predicted"/>
<keyword evidence="2" id="KW-0812">Transmembrane</keyword>
<feature type="compositionally biased region" description="Polar residues" evidence="1">
    <location>
        <begin position="146"/>
        <end position="158"/>
    </location>
</feature>
<comment type="caution">
    <text evidence="3">The sequence shown here is derived from an EMBL/GenBank/DDBJ whole genome shotgun (WGS) entry which is preliminary data.</text>
</comment>
<protein>
    <submittedName>
        <fullName evidence="3">Uncharacterized protein</fullName>
    </submittedName>
</protein>
<feature type="transmembrane region" description="Helical" evidence="2">
    <location>
        <begin position="29"/>
        <end position="50"/>
    </location>
</feature>
<organism evidence="3 4">
    <name type="scientific">Daphnia galeata</name>
    <dbReference type="NCBI Taxonomy" id="27404"/>
    <lineage>
        <taxon>Eukaryota</taxon>
        <taxon>Metazoa</taxon>
        <taxon>Ecdysozoa</taxon>
        <taxon>Arthropoda</taxon>
        <taxon>Crustacea</taxon>
        <taxon>Branchiopoda</taxon>
        <taxon>Diplostraca</taxon>
        <taxon>Cladocera</taxon>
        <taxon>Anomopoda</taxon>
        <taxon>Daphniidae</taxon>
        <taxon>Daphnia</taxon>
    </lineage>
</organism>
<evidence type="ECO:0000313" key="3">
    <source>
        <dbReference type="EMBL" id="CAH0100249.1"/>
    </source>
</evidence>
<dbReference type="EMBL" id="CAKKLH010000035">
    <property type="protein sequence ID" value="CAH0100249.1"/>
    <property type="molecule type" value="Genomic_DNA"/>
</dbReference>
<dbReference type="OrthoDB" id="6431950at2759"/>
<dbReference type="AlphaFoldDB" id="A0A8J2RIH0"/>
<name>A0A8J2RIH0_9CRUS</name>
<reference evidence="3" key="1">
    <citation type="submission" date="2021-11" db="EMBL/GenBank/DDBJ databases">
        <authorList>
            <person name="Schell T."/>
        </authorList>
    </citation>
    <scope>NUCLEOTIDE SEQUENCE</scope>
    <source>
        <strain evidence="3">M5</strain>
    </source>
</reference>
<sequence>MGYVDGHHTTGIFRSKSNVVSNHMLNKEMFAVVVSIHVVLLALAVVGLPAHHQLEARQSSDGCGPNPLVAVISYAREFADFSPHQLMRFIESDSRAGSQLRSLLRMYDDCVRTGDGTRYKKNGSNTLEMMYHDDPDSDPSSKSPTFRMTTNGKPQHSLEQANQSLLRALASHRLL</sequence>